<dbReference type="InterPro" id="IPR017560">
    <property type="entry name" value="Cyt_c_biogenesis_CcmI"/>
</dbReference>
<evidence type="ECO:0000313" key="3">
    <source>
        <dbReference type="EMBL" id="QDY70252.1"/>
    </source>
</evidence>
<name>A0A5B8IVV3_9RHOB</name>
<dbReference type="KEGG" id="lit:FPZ52_05575"/>
<accession>A0A5B8IVV3</accession>
<dbReference type="GO" id="GO:0017004">
    <property type="term" value="P:cytochrome complex assembly"/>
    <property type="evidence" value="ECO:0007669"/>
    <property type="project" value="UniProtKB-KW"/>
</dbReference>
<dbReference type="PANTHER" id="PTHR47870">
    <property type="entry name" value="CYTOCHROME C-TYPE BIOGENESIS PROTEIN CCMH"/>
    <property type="match status" value="1"/>
</dbReference>
<organism evidence="3 4">
    <name type="scientific">Qingshengfaniella alkalisoli</name>
    <dbReference type="NCBI Taxonomy" id="2599296"/>
    <lineage>
        <taxon>Bacteria</taxon>
        <taxon>Pseudomonadati</taxon>
        <taxon>Pseudomonadota</taxon>
        <taxon>Alphaproteobacteria</taxon>
        <taxon>Rhodobacterales</taxon>
        <taxon>Paracoccaceae</taxon>
        <taxon>Qingshengfaniella</taxon>
    </lineage>
</organism>
<dbReference type="OrthoDB" id="9815847at2"/>
<keyword evidence="4" id="KW-1185">Reference proteome</keyword>
<evidence type="ECO:0000313" key="4">
    <source>
        <dbReference type="Proteomes" id="UP000318483"/>
    </source>
</evidence>
<keyword evidence="2" id="KW-0201">Cytochrome c-type biogenesis</keyword>
<reference evidence="3 4" key="1">
    <citation type="submission" date="2019-07" db="EMBL/GenBank/DDBJ databases">
        <title>Litoreibacter alkalisoli sp. nov., isolated from saline-alkaline soil.</title>
        <authorList>
            <person name="Wang S."/>
            <person name="Xu L."/>
            <person name="Xing Y.-T."/>
            <person name="Sun J.-Q."/>
        </authorList>
    </citation>
    <scope>NUCLEOTIDE SEQUENCE [LARGE SCALE GENOMIC DNA]</scope>
    <source>
        <strain evidence="3 4">LN3S51</strain>
    </source>
</reference>
<dbReference type="NCBIfam" id="TIGR03142">
    <property type="entry name" value="cytochro_ccmI"/>
    <property type="match status" value="1"/>
</dbReference>
<dbReference type="PANTHER" id="PTHR47870:SF1">
    <property type="entry name" value="CYTOCHROME C-TYPE BIOGENESIS PROTEIN CCMH"/>
    <property type="match status" value="1"/>
</dbReference>
<proteinExistence type="predicted"/>
<dbReference type="Gene3D" id="1.25.40.10">
    <property type="entry name" value="Tetratricopeptide repeat domain"/>
    <property type="match status" value="1"/>
</dbReference>
<evidence type="ECO:0000256" key="2">
    <source>
        <dbReference type="ARBA" id="ARBA00022748"/>
    </source>
</evidence>
<dbReference type="InterPro" id="IPR051263">
    <property type="entry name" value="C-type_cytochrome_biogenesis"/>
</dbReference>
<dbReference type="Proteomes" id="UP000318483">
    <property type="component" value="Chromosome"/>
</dbReference>
<dbReference type="InterPro" id="IPR011990">
    <property type="entry name" value="TPR-like_helical_dom_sf"/>
</dbReference>
<dbReference type="GO" id="GO:0030313">
    <property type="term" value="C:cell envelope"/>
    <property type="evidence" value="ECO:0007669"/>
    <property type="project" value="UniProtKB-SubCell"/>
</dbReference>
<dbReference type="EMBL" id="CP042261">
    <property type="protein sequence ID" value="QDY70252.1"/>
    <property type="molecule type" value="Genomic_DNA"/>
</dbReference>
<gene>
    <name evidence="3" type="primary">ccmI</name>
    <name evidence="3" type="ORF">FPZ52_05575</name>
</gene>
<comment type="subcellular location">
    <subcellularLocation>
        <location evidence="1">Cell envelope</location>
    </subcellularLocation>
</comment>
<protein>
    <submittedName>
        <fullName evidence="3">C-type cytochrome biogenesis protein CcmI</fullName>
    </submittedName>
</protein>
<dbReference type="SUPFAM" id="SSF48452">
    <property type="entry name" value="TPR-like"/>
    <property type="match status" value="1"/>
</dbReference>
<dbReference type="AlphaFoldDB" id="A0A5B8IVV3"/>
<sequence>MSFWIVTFGLAALAAALLIAVLIRPRGDVVSRADQDIAIYRDQLKELDREIAEGLVTPESADHTRAEISRRILAADASRKQSGNAEAPIAATRAAVATTALVVVIGTAGTYFWLGAPGYGDLPRGMRMELSQEMRENRPSQSEAEAQIPDHFRINAEPDPEHVALVERLRNTMSRRPDDPEGWALLAQNEAALGNYRAAYQAQAQLIELLGDDATAADFSDQAEMLVLAAGGYVSPEAERALSQALERDPHSGPARYFLGLLHQQTGRPDLAFRTWNTLLQSSDPNAPWVASIRSQIEDTAARAGIRFQLQDAPATPALRGPSSEEMQAAGDMTPEDRQTMIEGMVGGLADRLANNGGTPEEWAQLLRALGILDRQDEAQDIWAEAQQVFAGDSTALTILKDAATAAGVSQ</sequence>
<evidence type="ECO:0000256" key="1">
    <source>
        <dbReference type="ARBA" id="ARBA00004196"/>
    </source>
</evidence>